<dbReference type="InterPro" id="IPR004879">
    <property type="entry name" value="Ssp411-like_TRX"/>
</dbReference>
<evidence type="ECO:0000256" key="1">
    <source>
        <dbReference type="SAM" id="SignalP"/>
    </source>
</evidence>
<dbReference type="PANTHER" id="PTHR42899">
    <property type="entry name" value="SPERMATOGENESIS-ASSOCIATED PROTEIN 20"/>
    <property type="match status" value="1"/>
</dbReference>
<accession>A0A3A8QX51</accession>
<feature type="signal peptide" evidence="1">
    <location>
        <begin position="1"/>
        <end position="19"/>
    </location>
</feature>
<reference evidence="4" key="1">
    <citation type="submission" date="2018-09" db="EMBL/GenBank/DDBJ databases">
        <authorList>
            <person name="Livingstone P.G."/>
            <person name="Whitworth D.E."/>
        </authorList>
    </citation>
    <scope>NUCLEOTIDE SEQUENCE [LARGE SCALE GENOMIC DNA]</scope>
    <source>
        <strain evidence="4">CA051B</strain>
    </source>
</reference>
<dbReference type="SUPFAM" id="SSF48208">
    <property type="entry name" value="Six-hairpin glycosidases"/>
    <property type="match status" value="1"/>
</dbReference>
<dbReference type="AlphaFoldDB" id="A0A3A8QX51"/>
<keyword evidence="4" id="KW-1185">Reference proteome</keyword>
<comment type="caution">
    <text evidence="3">The sequence shown here is derived from an EMBL/GenBank/DDBJ whole genome shotgun (WGS) entry which is preliminary data.</text>
</comment>
<proteinExistence type="predicted"/>
<dbReference type="Gene3D" id="3.40.30.10">
    <property type="entry name" value="Glutaredoxin"/>
    <property type="match status" value="1"/>
</dbReference>
<gene>
    <name evidence="3" type="ORF">D7V93_02450</name>
</gene>
<dbReference type="PIRSF" id="PIRSF006402">
    <property type="entry name" value="UCP006402_thioredoxin"/>
    <property type="match status" value="1"/>
</dbReference>
<keyword evidence="1" id="KW-0732">Signal</keyword>
<evidence type="ECO:0000313" key="4">
    <source>
        <dbReference type="Proteomes" id="UP000272888"/>
    </source>
</evidence>
<sequence length="570" mass="62835">MHRAPLRLALLLAPLLSGAACHRTATPAPEPAGHVRPGTPPEVDIVRARALGQTAAFTWEEWGPAAFARAKREGRYLLVDGAAEWCHWCHVMDETTYRDPEVGRLLRERFVAIRVDVDARPDLAERWVDYGWPATILLTPDAEEVGKYRGYLAPERLRAILQRVEALEAESQRTARPLSLDLPASPVMLPWVTSNVVRGMDGWYDAQEGGWGRTQKAPLGANVEFEVLRAARGDSAARERIARTLERQRAVLDPVWGGVYQYSAASHWKAPHFEKLMFMQASNLEAYARAWALLRTPALLEDARGIARYLERFLQAPDGTFYANQDADVGAHDRSVPFVDGHVYYARDDAGRRALGMPWVDTHVYARENGLAVAALVTVHEATGDKEPLALARKAMDVLLSSHVGEDGAVWREASPHSGPRFLADAAALGRALALLARTTGEARYREAAQRVGHAMMRDFADPASGALYEQTLDRDAVGMFARRERPFAHNVVAARFLAALHALTADPAWRERGRDVLAATTTPATLEAQGRMLGDFLLAADALGVVPWPQGILPSGARWPADRRPDGLH</sequence>
<evidence type="ECO:0000313" key="3">
    <source>
        <dbReference type="EMBL" id="RKH67694.1"/>
    </source>
</evidence>
<dbReference type="SUPFAM" id="SSF52833">
    <property type="entry name" value="Thioredoxin-like"/>
    <property type="match status" value="1"/>
</dbReference>
<evidence type="ECO:0000259" key="2">
    <source>
        <dbReference type="Pfam" id="PF03190"/>
    </source>
</evidence>
<organism evidence="3 4">
    <name type="scientific">Corallococcus llansteffanensis</name>
    <dbReference type="NCBI Taxonomy" id="2316731"/>
    <lineage>
        <taxon>Bacteria</taxon>
        <taxon>Pseudomonadati</taxon>
        <taxon>Myxococcota</taxon>
        <taxon>Myxococcia</taxon>
        <taxon>Myxococcales</taxon>
        <taxon>Cystobacterineae</taxon>
        <taxon>Myxococcaceae</taxon>
        <taxon>Corallococcus</taxon>
    </lineage>
</organism>
<protein>
    <submittedName>
        <fullName evidence="3">Thioredoxin domain-containing protein</fullName>
    </submittedName>
</protein>
<feature type="domain" description="Spermatogenesis-associated protein 20-like TRX" evidence="2">
    <location>
        <begin position="57"/>
        <end position="155"/>
    </location>
</feature>
<dbReference type="PANTHER" id="PTHR42899:SF1">
    <property type="entry name" value="SPERMATOGENESIS-ASSOCIATED PROTEIN 20"/>
    <property type="match status" value="1"/>
</dbReference>
<dbReference type="InterPro" id="IPR036249">
    <property type="entry name" value="Thioredoxin-like_sf"/>
</dbReference>
<dbReference type="EMBL" id="RAWB01000014">
    <property type="protein sequence ID" value="RKH67694.1"/>
    <property type="molecule type" value="Genomic_DNA"/>
</dbReference>
<dbReference type="Pfam" id="PF03190">
    <property type="entry name" value="Thioredox_DsbH"/>
    <property type="match status" value="1"/>
</dbReference>
<dbReference type="InterPro" id="IPR008928">
    <property type="entry name" value="6-hairpin_glycosidase_sf"/>
</dbReference>
<dbReference type="GO" id="GO:0005975">
    <property type="term" value="P:carbohydrate metabolic process"/>
    <property type="evidence" value="ECO:0007669"/>
    <property type="project" value="InterPro"/>
</dbReference>
<dbReference type="Gene3D" id="1.50.10.10">
    <property type="match status" value="1"/>
</dbReference>
<dbReference type="InterPro" id="IPR012341">
    <property type="entry name" value="6hp_glycosidase-like_sf"/>
</dbReference>
<name>A0A3A8QX51_9BACT</name>
<dbReference type="InterPro" id="IPR024705">
    <property type="entry name" value="Ssp411"/>
</dbReference>
<dbReference type="RefSeq" id="WP_120641807.1">
    <property type="nucleotide sequence ID" value="NZ_RAWB01000014.1"/>
</dbReference>
<dbReference type="PROSITE" id="PS51257">
    <property type="entry name" value="PROKAR_LIPOPROTEIN"/>
    <property type="match status" value="1"/>
</dbReference>
<dbReference type="Proteomes" id="UP000272888">
    <property type="component" value="Unassembled WGS sequence"/>
</dbReference>
<feature type="chain" id="PRO_5017469425" evidence="1">
    <location>
        <begin position="20"/>
        <end position="570"/>
    </location>
</feature>